<evidence type="ECO:0008006" key="5">
    <source>
        <dbReference type="Google" id="ProtNLM"/>
    </source>
</evidence>
<keyword evidence="4" id="KW-1185">Reference proteome</keyword>
<dbReference type="Pfam" id="PF06218">
    <property type="entry name" value="NPR2"/>
    <property type="match status" value="1"/>
</dbReference>
<feature type="region of interest" description="Disordered" evidence="2">
    <location>
        <begin position="370"/>
        <end position="390"/>
    </location>
</feature>
<dbReference type="EMBL" id="ML993586">
    <property type="protein sequence ID" value="KAF2170118.1"/>
    <property type="molecule type" value="Genomic_DNA"/>
</dbReference>
<organism evidence="3 4">
    <name type="scientific">Zasmidium cellare ATCC 36951</name>
    <dbReference type="NCBI Taxonomy" id="1080233"/>
    <lineage>
        <taxon>Eukaryota</taxon>
        <taxon>Fungi</taxon>
        <taxon>Dikarya</taxon>
        <taxon>Ascomycota</taxon>
        <taxon>Pezizomycotina</taxon>
        <taxon>Dothideomycetes</taxon>
        <taxon>Dothideomycetidae</taxon>
        <taxon>Mycosphaerellales</taxon>
        <taxon>Mycosphaerellaceae</taxon>
        <taxon>Zasmidium</taxon>
    </lineage>
</organism>
<gene>
    <name evidence="3" type="ORF">M409DRAFT_19724</name>
</gene>
<dbReference type="GO" id="GO:0010508">
    <property type="term" value="P:positive regulation of autophagy"/>
    <property type="evidence" value="ECO:0007669"/>
    <property type="project" value="TreeGrafter"/>
</dbReference>
<dbReference type="GO" id="GO:0005774">
    <property type="term" value="C:vacuolar membrane"/>
    <property type="evidence" value="ECO:0007669"/>
    <property type="project" value="TreeGrafter"/>
</dbReference>
<sequence length="481" mass="54863">MLKAIFYARFHQARGVSVVHQYPVGSILSTSPEKKPLITWSDISSYIIPPYDLCNDPLSICSNGYRVLAFPISLEDSKYDRNRFTFNICFVLDEDEDAQPWDRIVRKTAKLLTSLEEEEGLLQKEEDLPGLKWAGEERYPADVGIVYTMLENIFEDLNAYGEACVRVDDANVLNLRLDYEEPAAPKIHAWDVPLLVRSLPSPADWTWDLTLQRINPHIDGIKHVQRIAELADVELKLVKRAVKELVYYGRAMLLDIFHFQAIYTCNDEAASFAKDEELLDECRHYVAITPEKKATNKSDPKDLALPSRETIIELYALLQPGLQLYEYCITHKTLLTSIDVRRFITFGIIKGFLRRVHKYALAIESHPTAPLGSTKKHSSGSISRPPRSNEDAVREFDRAWKKAALSSGWATPPSAPANGSLMAKSFKSADRLRNEEDERLRWFLDGTHCFDEICVAMHLSEKKVVERLRSKAFGEVVLFNK</sequence>
<dbReference type="OrthoDB" id="338854at2759"/>
<dbReference type="InterPro" id="IPR009348">
    <property type="entry name" value="NPR2-like"/>
</dbReference>
<name>A0A6A6CVA0_ZASCE</name>
<evidence type="ECO:0000313" key="4">
    <source>
        <dbReference type="Proteomes" id="UP000799537"/>
    </source>
</evidence>
<dbReference type="PANTHER" id="PTHR12991">
    <property type="entry name" value="NITROGEN PERMEASE REGULATOR 2/TUMOR SUPPRESSOR CANDIDATE 4"/>
    <property type="match status" value="1"/>
</dbReference>
<dbReference type="Proteomes" id="UP000799537">
    <property type="component" value="Unassembled WGS sequence"/>
</dbReference>
<accession>A0A6A6CVA0</accession>
<dbReference type="GO" id="GO:1904262">
    <property type="term" value="P:negative regulation of TORC1 signaling"/>
    <property type="evidence" value="ECO:0007669"/>
    <property type="project" value="TreeGrafter"/>
</dbReference>
<proteinExistence type="inferred from homology"/>
<comment type="similarity">
    <text evidence="1">Belongs to the NPR2 family.</text>
</comment>
<evidence type="ECO:0000256" key="2">
    <source>
        <dbReference type="SAM" id="MobiDB-lite"/>
    </source>
</evidence>
<dbReference type="GeneID" id="54558337"/>
<dbReference type="GO" id="GO:0005096">
    <property type="term" value="F:GTPase activator activity"/>
    <property type="evidence" value="ECO:0007669"/>
    <property type="project" value="TreeGrafter"/>
</dbReference>
<dbReference type="GO" id="GO:1990130">
    <property type="term" value="C:GATOR1 complex"/>
    <property type="evidence" value="ECO:0007669"/>
    <property type="project" value="TreeGrafter"/>
</dbReference>
<reference evidence="3" key="1">
    <citation type="journal article" date="2020" name="Stud. Mycol.">
        <title>101 Dothideomycetes genomes: a test case for predicting lifestyles and emergence of pathogens.</title>
        <authorList>
            <person name="Haridas S."/>
            <person name="Albert R."/>
            <person name="Binder M."/>
            <person name="Bloem J."/>
            <person name="Labutti K."/>
            <person name="Salamov A."/>
            <person name="Andreopoulos B."/>
            <person name="Baker S."/>
            <person name="Barry K."/>
            <person name="Bills G."/>
            <person name="Bluhm B."/>
            <person name="Cannon C."/>
            <person name="Castanera R."/>
            <person name="Culley D."/>
            <person name="Daum C."/>
            <person name="Ezra D."/>
            <person name="Gonzalez J."/>
            <person name="Henrissat B."/>
            <person name="Kuo A."/>
            <person name="Liang C."/>
            <person name="Lipzen A."/>
            <person name="Lutzoni F."/>
            <person name="Magnuson J."/>
            <person name="Mondo S."/>
            <person name="Nolan M."/>
            <person name="Ohm R."/>
            <person name="Pangilinan J."/>
            <person name="Park H.-J."/>
            <person name="Ramirez L."/>
            <person name="Alfaro M."/>
            <person name="Sun H."/>
            <person name="Tritt A."/>
            <person name="Yoshinaga Y."/>
            <person name="Zwiers L.-H."/>
            <person name="Turgeon B."/>
            <person name="Goodwin S."/>
            <person name="Spatafora J."/>
            <person name="Crous P."/>
            <person name="Grigoriev I."/>
        </authorList>
    </citation>
    <scope>NUCLEOTIDE SEQUENCE</scope>
    <source>
        <strain evidence="3">ATCC 36951</strain>
    </source>
</reference>
<dbReference type="RefSeq" id="XP_033671007.1">
    <property type="nucleotide sequence ID" value="XM_033805065.1"/>
</dbReference>
<dbReference type="AlphaFoldDB" id="A0A6A6CVA0"/>
<dbReference type="PANTHER" id="PTHR12991:SF10">
    <property type="entry name" value="GATOR COMPLEX PROTEIN NPRL2"/>
    <property type="match status" value="1"/>
</dbReference>
<protein>
    <recommendedName>
        <fullName evidence="5">Nitrogen permease regulator 2</fullName>
    </recommendedName>
</protein>
<evidence type="ECO:0000313" key="3">
    <source>
        <dbReference type="EMBL" id="KAF2170118.1"/>
    </source>
</evidence>
<evidence type="ECO:0000256" key="1">
    <source>
        <dbReference type="ARBA" id="ARBA00008433"/>
    </source>
</evidence>